<dbReference type="KEGG" id="mgi:Mflv_2924"/>
<evidence type="ECO:0000313" key="1">
    <source>
        <dbReference type="EMBL" id="ABP45401.1"/>
    </source>
</evidence>
<name>A4TBK8_MYCGI</name>
<gene>
    <name evidence="1" type="ordered locus">Mflv_2924</name>
</gene>
<dbReference type="OrthoDB" id="4372421at2"/>
<accession>A4TBK8</accession>
<dbReference type="EMBL" id="CP000656">
    <property type="protein sequence ID" value="ABP45401.1"/>
    <property type="molecule type" value="Genomic_DNA"/>
</dbReference>
<organism evidence="1">
    <name type="scientific">Mycolicibacterium gilvum (strain PYR-GCK)</name>
    <name type="common">Mycobacterium gilvum (strain PYR-GCK)</name>
    <dbReference type="NCBI Taxonomy" id="350054"/>
    <lineage>
        <taxon>Bacteria</taxon>
        <taxon>Bacillati</taxon>
        <taxon>Actinomycetota</taxon>
        <taxon>Actinomycetes</taxon>
        <taxon>Mycobacteriales</taxon>
        <taxon>Mycobacteriaceae</taxon>
        <taxon>Mycolicibacterium</taxon>
    </lineage>
</organism>
<sequence length="176" mass="19962">MTRPARTENDWIVQLVNATSVESLDGFVRVEFGDRDYPIYRFESGRLWKSACSIKVWDDDRIHVRAESHLTPRQRRIVAGIAEQAWRGGPQMCRREKWRRIRRSARRPVASWAACFWVLADHEDPGYAAAHADRELVVMSGPDAHDSASAQWVSTTGRDAATDDIVRAARDGGTLT</sequence>
<reference evidence="1" key="1">
    <citation type="submission" date="2007-04" db="EMBL/GenBank/DDBJ databases">
        <authorList>
            <consortium name="US DOE Joint Genome Institute"/>
            <person name="Copeland A."/>
            <person name="Lucas S."/>
            <person name="Lapidus A."/>
            <person name="Barry K."/>
            <person name="Detter J.C."/>
            <person name="Glavina del Rio T."/>
            <person name="Hammon N."/>
            <person name="Israni S."/>
            <person name="Dalin E."/>
            <person name="Tice H."/>
            <person name="Pitluck S."/>
            <person name="Chain P."/>
            <person name="Malfatti S."/>
            <person name="Shin M."/>
            <person name="Vergez L."/>
            <person name="Schmutz J."/>
            <person name="Larimer F."/>
            <person name="Land M."/>
            <person name="Hauser L."/>
            <person name="Kyrpides N."/>
            <person name="Mikhailova N."/>
            <person name="Miller C."/>
            <person name="Richardson P."/>
        </authorList>
    </citation>
    <scope>NUCLEOTIDE SEQUENCE</scope>
    <source>
        <strain evidence="1">PYR-GCK</strain>
    </source>
</reference>
<dbReference type="HOGENOM" id="CLU_1523518_0_0_11"/>
<reference evidence="1" key="2">
    <citation type="journal article" date="2013" name="PLoS ONE">
        <title>A Gene Expression Study of the Activities of Aromatic Ring-Cleavage Dioxygenases in Mycobacterium gilvum PYR-GCK to Changes in Salinity and pH during Pyrene Degradation.</title>
        <authorList>
            <person name="Badejo A.C."/>
            <person name="Badejo A.O."/>
            <person name="Shin K.H."/>
            <person name="Chai Y.G."/>
        </authorList>
    </citation>
    <scope>NUCLEOTIDE SEQUENCE [LARGE SCALE GENOMIC DNA]</scope>
    <source>
        <strain evidence="1">PYR-GCK</strain>
    </source>
</reference>
<dbReference type="STRING" id="350054.Mflv_2924"/>
<dbReference type="eggNOG" id="ENOG50327AQ">
    <property type="taxonomic scope" value="Bacteria"/>
</dbReference>
<dbReference type="AlphaFoldDB" id="A4TBK8"/>
<protein>
    <submittedName>
        <fullName evidence="1">Uncharacterized protein</fullName>
    </submittedName>
</protein>
<proteinExistence type="predicted"/>